<proteinExistence type="predicted"/>
<evidence type="ECO:0000313" key="1">
    <source>
        <dbReference type="EMBL" id="KAF3760394.1"/>
    </source>
</evidence>
<dbReference type="AlphaFoldDB" id="A0A9P4XSZ1"/>
<accession>A0A9P4XSZ1</accession>
<organism evidence="1 2">
    <name type="scientific">Cryphonectria parasitica (strain ATCC 38755 / EP155)</name>
    <dbReference type="NCBI Taxonomy" id="660469"/>
    <lineage>
        <taxon>Eukaryota</taxon>
        <taxon>Fungi</taxon>
        <taxon>Dikarya</taxon>
        <taxon>Ascomycota</taxon>
        <taxon>Pezizomycotina</taxon>
        <taxon>Sordariomycetes</taxon>
        <taxon>Sordariomycetidae</taxon>
        <taxon>Diaporthales</taxon>
        <taxon>Cryphonectriaceae</taxon>
        <taxon>Cryphonectria-Endothia species complex</taxon>
        <taxon>Cryphonectria</taxon>
    </lineage>
</organism>
<comment type="caution">
    <text evidence="1">The sequence shown here is derived from an EMBL/GenBank/DDBJ whole genome shotgun (WGS) entry which is preliminary data.</text>
</comment>
<sequence>MAETIGLIADMFGIVSGFTDLLQASDSSSSSSSSTNPNTATFRIGVGANLDGHTGLGGDLPDARNFGVEGSFLGIVADPDSVRVHVRVIMLPACLQAFYTLFSANDDAICLAYAFMTMAGQEAGQSYGLDGTFGSYCGASWYLSEVVVPGTNYMPKCMWIDENCSQPATGFQVNWVDMSSQNMKANGTAAQNMCNTPSFKVYTDKDPKSITYWSNGDDPSSRTSTKRSLADKFSEILVISDHAEHRAEELCNSTTSAGPGFVNPEQKWFCDMTNKILHPVCGNTPTGDNSTLLTHSGSPTCFDVDSKQLRGAGVKKRSTPSNVQDWRKSL</sequence>
<gene>
    <name evidence="1" type="ORF">M406DRAFT_52851</name>
</gene>
<dbReference type="OrthoDB" id="5365129at2759"/>
<dbReference type="RefSeq" id="XP_040771373.1">
    <property type="nucleotide sequence ID" value="XM_040924493.1"/>
</dbReference>
<reference evidence="1" key="1">
    <citation type="journal article" date="2020" name="Phytopathology">
        <title>Genome sequence of the chestnut blight fungus Cryphonectria parasitica EP155: A fundamental resource for an archetypical invasive plant pathogen.</title>
        <authorList>
            <person name="Crouch J.A."/>
            <person name="Dawe A."/>
            <person name="Aerts A."/>
            <person name="Barry K."/>
            <person name="Churchill A.C.L."/>
            <person name="Grimwood J."/>
            <person name="Hillman B."/>
            <person name="Milgroom M.G."/>
            <person name="Pangilinan J."/>
            <person name="Smith M."/>
            <person name="Salamov A."/>
            <person name="Schmutz J."/>
            <person name="Yadav J."/>
            <person name="Grigoriev I.V."/>
            <person name="Nuss D."/>
        </authorList>
    </citation>
    <scope>NUCLEOTIDE SEQUENCE</scope>
    <source>
        <strain evidence="1">EP155</strain>
    </source>
</reference>
<protein>
    <submittedName>
        <fullName evidence="1">Uncharacterized protein</fullName>
    </submittedName>
</protein>
<dbReference type="Proteomes" id="UP000803844">
    <property type="component" value="Unassembled WGS sequence"/>
</dbReference>
<dbReference type="GeneID" id="63841622"/>
<evidence type="ECO:0000313" key="2">
    <source>
        <dbReference type="Proteomes" id="UP000803844"/>
    </source>
</evidence>
<keyword evidence="2" id="KW-1185">Reference proteome</keyword>
<name>A0A9P4XSZ1_CRYP1</name>
<dbReference type="EMBL" id="MU032353">
    <property type="protein sequence ID" value="KAF3760394.1"/>
    <property type="molecule type" value="Genomic_DNA"/>
</dbReference>